<keyword evidence="2" id="KW-0804">Transcription</keyword>
<evidence type="ECO:0000313" key="6">
    <source>
        <dbReference type="EMBL" id="CAD8219608.1"/>
    </source>
</evidence>
<gene>
    <name evidence="6" type="ORF">OLUC0939_LOCUS327</name>
</gene>
<evidence type="ECO:0000256" key="1">
    <source>
        <dbReference type="ARBA" id="ARBA00023015"/>
    </source>
</evidence>
<reference evidence="6" key="1">
    <citation type="submission" date="2021-01" db="EMBL/GenBank/DDBJ databases">
        <authorList>
            <person name="Corre E."/>
            <person name="Pelletier E."/>
            <person name="Niang G."/>
            <person name="Scheremetjew M."/>
            <person name="Finn R."/>
            <person name="Kale V."/>
            <person name="Holt S."/>
            <person name="Cochrane G."/>
            <person name="Meng A."/>
            <person name="Brown T."/>
            <person name="Cohen L."/>
        </authorList>
    </citation>
    <scope>NUCLEOTIDE SEQUENCE</scope>
    <source>
        <strain evidence="6">Clade-A-BCC118000</strain>
    </source>
</reference>
<dbReference type="GO" id="GO:0006355">
    <property type="term" value="P:regulation of DNA-templated transcription"/>
    <property type="evidence" value="ECO:0007669"/>
    <property type="project" value="InterPro"/>
</dbReference>
<keyword evidence="1" id="KW-0805">Transcription regulation</keyword>
<dbReference type="PANTHER" id="PTHR47573">
    <property type="entry name" value="PROTEIN AF-9 HOMOLOG"/>
    <property type="match status" value="1"/>
</dbReference>
<dbReference type="InterPro" id="IPR005033">
    <property type="entry name" value="YEATS"/>
</dbReference>
<dbReference type="GO" id="GO:0005634">
    <property type="term" value="C:nucleus"/>
    <property type="evidence" value="ECO:0007669"/>
    <property type="project" value="UniProtKB-SubCell"/>
</dbReference>
<evidence type="ECO:0000256" key="3">
    <source>
        <dbReference type="ARBA" id="ARBA00023242"/>
    </source>
</evidence>
<dbReference type="CDD" id="cd16910">
    <property type="entry name" value="YEATS_TFIID14_like"/>
    <property type="match status" value="1"/>
</dbReference>
<sequence length="207" mass="23521">MARGADERDRTQAIIVGTIAYYLGKKADEYHSHRWTVYVRGLDGEDLSHCVESVEFALHPSFDEPTRVLTQAPYEVTETGWGEFDIGVKITFSSDCGEARTVTTTTPLKLFPSAEEIARHGPQTTKKPLIKERYEEIVFHECDGGFYKRMKSHAWKRAPKSAHDDAWSSFKDKPELVGIYAAREVTKERIKILEQQLEVLESIDANA</sequence>
<protein>
    <recommendedName>
        <fullName evidence="5">YEATS domain-containing protein</fullName>
    </recommendedName>
</protein>
<dbReference type="AlphaFoldDB" id="A0A7R9SZ24"/>
<dbReference type="Pfam" id="PF03366">
    <property type="entry name" value="YEATS"/>
    <property type="match status" value="1"/>
</dbReference>
<dbReference type="Gene3D" id="2.60.40.1970">
    <property type="entry name" value="YEATS domain"/>
    <property type="match status" value="1"/>
</dbReference>
<evidence type="ECO:0000256" key="4">
    <source>
        <dbReference type="PROSITE-ProRule" id="PRU00376"/>
    </source>
</evidence>
<dbReference type="InterPro" id="IPR038704">
    <property type="entry name" value="YEAST_sf"/>
</dbReference>
<proteinExistence type="predicted"/>
<dbReference type="PROSITE" id="PS51037">
    <property type="entry name" value="YEATS"/>
    <property type="match status" value="1"/>
</dbReference>
<evidence type="ECO:0000259" key="5">
    <source>
        <dbReference type="PROSITE" id="PS51037"/>
    </source>
</evidence>
<feature type="domain" description="YEATS" evidence="5">
    <location>
        <begin position="4"/>
        <end position="153"/>
    </location>
</feature>
<organism evidence="6">
    <name type="scientific">Ostreococcus sp. 'lucimarinus'</name>
    <dbReference type="NCBI Taxonomy" id="242159"/>
    <lineage>
        <taxon>Eukaryota</taxon>
        <taxon>Viridiplantae</taxon>
        <taxon>Chlorophyta</taxon>
        <taxon>Mamiellophyceae</taxon>
        <taxon>Mamiellales</taxon>
        <taxon>Bathycoccaceae</taxon>
        <taxon>Ostreococcus</taxon>
    </lineage>
</organism>
<dbReference type="InterPro" id="IPR055129">
    <property type="entry name" value="YEATS_dom"/>
</dbReference>
<name>A0A7R9SZ24_9CHLO</name>
<comment type="subcellular location">
    <subcellularLocation>
        <location evidence="4">Nucleus</location>
    </subcellularLocation>
</comment>
<accession>A0A7R9SZ24</accession>
<dbReference type="EMBL" id="HBDX01000363">
    <property type="protein sequence ID" value="CAD8219608.1"/>
    <property type="molecule type" value="Transcribed_RNA"/>
</dbReference>
<evidence type="ECO:0000256" key="2">
    <source>
        <dbReference type="ARBA" id="ARBA00023163"/>
    </source>
</evidence>
<dbReference type="PANTHER" id="PTHR47573:SF1">
    <property type="entry name" value="PROTEIN AF-9 HOMOLOG"/>
    <property type="match status" value="1"/>
</dbReference>
<keyword evidence="3 4" id="KW-0539">Nucleus</keyword>